<dbReference type="InterPro" id="IPR011747">
    <property type="entry name" value="CHP02241"/>
</dbReference>
<dbReference type="PANTHER" id="PTHR38009">
    <property type="entry name" value="CONSERVED HYPOTHETICAL PHAGE TAIL PROTEIN"/>
    <property type="match status" value="1"/>
</dbReference>
<evidence type="ECO:0000313" key="1">
    <source>
        <dbReference type="EMBL" id="OKH43265.1"/>
    </source>
</evidence>
<evidence type="ECO:0000313" key="2">
    <source>
        <dbReference type="Proteomes" id="UP000185557"/>
    </source>
</evidence>
<dbReference type="Proteomes" id="UP000185557">
    <property type="component" value="Unassembled WGS sequence"/>
</dbReference>
<dbReference type="InterPro" id="IPR010667">
    <property type="entry name" value="Phage_T4_Gp19"/>
</dbReference>
<organism evidence="1 2">
    <name type="scientific">Phormidium tenue NIES-30</name>
    <dbReference type="NCBI Taxonomy" id="549789"/>
    <lineage>
        <taxon>Bacteria</taxon>
        <taxon>Bacillati</taxon>
        <taxon>Cyanobacteriota</taxon>
        <taxon>Cyanophyceae</taxon>
        <taxon>Oscillatoriophycideae</taxon>
        <taxon>Oscillatoriales</taxon>
        <taxon>Oscillatoriaceae</taxon>
        <taxon>Phormidium</taxon>
    </lineage>
</organism>
<dbReference type="PANTHER" id="PTHR38009:SF1">
    <property type="entry name" value="CONSERVED HYPOTHETICAL PHAGE TAIL PROTEIN"/>
    <property type="match status" value="1"/>
</dbReference>
<reference evidence="1 2" key="1">
    <citation type="submission" date="2016-11" db="EMBL/GenBank/DDBJ databases">
        <title>Draft Genome Sequences of Nine Cyanobacterial Strains from Diverse Habitats.</title>
        <authorList>
            <person name="Zhu T."/>
            <person name="Hou S."/>
            <person name="Lu X."/>
            <person name="Hess W.R."/>
        </authorList>
    </citation>
    <scope>NUCLEOTIDE SEQUENCE [LARGE SCALE GENOMIC DNA]</scope>
    <source>
        <strain evidence="1 2">NIES-30</strain>
    </source>
</reference>
<dbReference type="OrthoDB" id="529773at2"/>
<dbReference type="GO" id="GO:0005198">
    <property type="term" value="F:structural molecule activity"/>
    <property type="evidence" value="ECO:0007669"/>
    <property type="project" value="InterPro"/>
</dbReference>
<accession>A0A1U7IXU6</accession>
<dbReference type="RefSeq" id="WP_073611225.1">
    <property type="nucleotide sequence ID" value="NZ_MRCG01000035.1"/>
</dbReference>
<dbReference type="EMBL" id="MRCG01000035">
    <property type="protein sequence ID" value="OKH43265.1"/>
    <property type="molecule type" value="Genomic_DNA"/>
</dbReference>
<gene>
    <name evidence="1" type="ORF">NIES30_25265</name>
</gene>
<dbReference type="NCBIfam" id="TIGR02241">
    <property type="entry name" value="conserved hypothetical phage tail region protein"/>
    <property type="match status" value="1"/>
</dbReference>
<name>A0A1U7IXU6_9CYAN</name>
<dbReference type="AlphaFoldDB" id="A0A1U7IXU6"/>
<dbReference type="Pfam" id="PF06841">
    <property type="entry name" value="Phage_T4_gp19"/>
    <property type="match status" value="1"/>
</dbReference>
<comment type="caution">
    <text evidence="1">The sequence shown here is derived from an EMBL/GenBank/DDBJ whole genome shotgun (WGS) entry which is preliminary data.</text>
</comment>
<dbReference type="STRING" id="549789.NIES30_25265"/>
<proteinExistence type="predicted"/>
<keyword evidence="2" id="KW-1185">Reference proteome</keyword>
<sequence length="150" mass="17121">MPDVKAPHNPDPYSSYRFFVEWKGIIHAGFRECTGLASTQNAQDYREGTDPPTMRKIPGLVSYGNITLKRGTTNNDELWQWRKSIMEGAMERRDISIVLLDSVGQEKIRWNLVHCWPTSWTAPDFNATSDDIAVESVELVHEGIIVDAWK</sequence>
<protein>
    <submittedName>
        <fullName evidence="1">Phage tail protein</fullName>
    </submittedName>
</protein>